<gene>
    <name evidence="2" type="ORF">QJS10_CPA03g00743</name>
</gene>
<feature type="region of interest" description="Disordered" evidence="1">
    <location>
        <begin position="1"/>
        <end position="81"/>
    </location>
</feature>
<evidence type="ECO:0000313" key="2">
    <source>
        <dbReference type="EMBL" id="KAK1321436.1"/>
    </source>
</evidence>
<dbReference type="AlphaFoldDB" id="A0AAV9F7L8"/>
<sequence>MKKLRSFSPNMSAASASATDPPRCAVPRRRRANNPEIEHPSRSESQSRSHTDYDDDDEEEHQRSTETEDYPYTESSSVCANTTPPHSNYINVAPLPVFTGEPGECPVAHLTRFLRDAFRLALAWEEAKSIRLTRGIRDQPGDRAVAEVKCGFCDGPHEEGSCEVRRRMRDLWVMSRDQWRWCGRRCRKEALLREGDLAGSVSAGSISAGRRTGGVLAW</sequence>
<dbReference type="Proteomes" id="UP001180020">
    <property type="component" value="Unassembled WGS sequence"/>
</dbReference>
<evidence type="ECO:0000256" key="1">
    <source>
        <dbReference type="SAM" id="MobiDB-lite"/>
    </source>
</evidence>
<reference evidence="2" key="2">
    <citation type="submission" date="2023-06" db="EMBL/GenBank/DDBJ databases">
        <authorList>
            <person name="Ma L."/>
            <person name="Liu K.-W."/>
            <person name="Li Z."/>
            <person name="Hsiao Y.-Y."/>
            <person name="Qi Y."/>
            <person name="Fu T."/>
            <person name="Tang G."/>
            <person name="Zhang D."/>
            <person name="Sun W.-H."/>
            <person name="Liu D.-K."/>
            <person name="Li Y."/>
            <person name="Chen G.-Z."/>
            <person name="Liu X.-D."/>
            <person name="Liao X.-Y."/>
            <person name="Jiang Y.-T."/>
            <person name="Yu X."/>
            <person name="Hao Y."/>
            <person name="Huang J."/>
            <person name="Zhao X.-W."/>
            <person name="Ke S."/>
            <person name="Chen Y.-Y."/>
            <person name="Wu W.-L."/>
            <person name="Hsu J.-L."/>
            <person name="Lin Y.-F."/>
            <person name="Huang M.-D."/>
            <person name="Li C.-Y."/>
            <person name="Huang L."/>
            <person name="Wang Z.-W."/>
            <person name="Zhao X."/>
            <person name="Zhong W.-Y."/>
            <person name="Peng D.-H."/>
            <person name="Ahmad S."/>
            <person name="Lan S."/>
            <person name="Zhang J.-S."/>
            <person name="Tsai W.-C."/>
            <person name="Van De Peer Y."/>
            <person name="Liu Z.-J."/>
        </authorList>
    </citation>
    <scope>NUCLEOTIDE SEQUENCE</scope>
    <source>
        <strain evidence="2">CP</strain>
        <tissue evidence="2">Leaves</tissue>
    </source>
</reference>
<reference evidence="2" key="1">
    <citation type="journal article" date="2023" name="Nat. Commun.">
        <title>Diploid and tetraploid genomes of Acorus and the evolution of monocots.</title>
        <authorList>
            <person name="Ma L."/>
            <person name="Liu K.W."/>
            <person name="Li Z."/>
            <person name="Hsiao Y.Y."/>
            <person name="Qi Y."/>
            <person name="Fu T."/>
            <person name="Tang G.D."/>
            <person name="Zhang D."/>
            <person name="Sun W.H."/>
            <person name="Liu D.K."/>
            <person name="Li Y."/>
            <person name="Chen G.Z."/>
            <person name="Liu X.D."/>
            <person name="Liao X.Y."/>
            <person name="Jiang Y.T."/>
            <person name="Yu X."/>
            <person name="Hao Y."/>
            <person name="Huang J."/>
            <person name="Zhao X.W."/>
            <person name="Ke S."/>
            <person name="Chen Y.Y."/>
            <person name="Wu W.L."/>
            <person name="Hsu J.L."/>
            <person name="Lin Y.F."/>
            <person name="Huang M.D."/>
            <person name="Li C.Y."/>
            <person name="Huang L."/>
            <person name="Wang Z.W."/>
            <person name="Zhao X."/>
            <person name="Zhong W.Y."/>
            <person name="Peng D.H."/>
            <person name="Ahmad S."/>
            <person name="Lan S."/>
            <person name="Zhang J.S."/>
            <person name="Tsai W.C."/>
            <person name="Van de Peer Y."/>
            <person name="Liu Z.J."/>
        </authorList>
    </citation>
    <scope>NUCLEOTIDE SEQUENCE</scope>
    <source>
        <strain evidence="2">CP</strain>
    </source>
</reference>
<keyword evidence="3" id="KW-1185">Reference proteome</keyword>
<accession>A0AAV9F7L8</accession>
<evidence type="ECO:0000313" key="3">
    <source>
        <dbReference type="Proteomes" id="UP001180020"/>
    </source>
</evidence>
<name>A0AAV9F7L8_ACOCL</name>
<proteinExistence type="predicted"/>
<organism evidence="2 3">
    <name type="scientific">Acorus calamus</name>
    <name type="common">Sweet flag</name>
    <dbReference type="NCBI Taxonomy" id="4465"/>
    <lineage>
        <taxon>Eukaryota</taxon>
        <taxon>Viridiplantae</taxon>
        <taxon>Streptophyta</taxon>
        <taxon>Embryophyta</taxon>
        <taxon>Tracheophyta</taxon>
        <taxon>Spermatophyta</taxon>
        <taxon>Magnoliopsida</taxon>
        <taxon>Liliopsida</taxon>
        <taxon>Acoraceae</taxon>
        <taxon>Acorus</taxon>
    </lineage>
</organism>
<protein>
    <submittedName>
        <fullName evidence="2">Uncharacterized protein</fullName>
    </submittedName>
</protein>
<feature type="compositionally biased region" description="Basic and acidic residues" evidence="1">
    <location>
        <begin position="36"/>
        <end position="52"/>
    </location>
</feature>
<feature type="compositionally biased region" description="Polar residues" evidence="1">
    <location>
        <begin position="7"/>
        <end position="18"/>
    </location>
</feature>
<comment type="caution">
    <text evidence="2">The sequence shown here is derived from an EMBL/GenBank/DDBJ whole genome shotgun (WGS) entry which is preliminary data.</text>
</comment>
<dbReference type="EMBL" id="JAUJYO010000003">
    <property type="protein sequence ID" value="KAK1321436.1"/>
    <property type="molecule type" value="Genomic_DNA"/>
</dbReference>